<organism evidence="1 2">
    <name type="scientific">Ancylostoma ceylanicum</name>
    <dbReference type="NCBI Taxonomy" id="53326"/>
    <lineage>
        <taxon>Eukaryota</taxon>
        <taxon>Metazoa</taxon>
        <taxon>Ecdysozoa</taxon>
        <taxon>Nematoda</taxon>
        <taxon>Chromadorea</taxon>
        <taxon>Rhabditida</taxon>
        <taxon>Rhabditina</taxon>
        <taxon>Rhabditomorpha</taxon>
        <taxon>Strongyloidea</taxon>
        <taxon>Ancylostomatidae</taxon>
        <taxon>Ancylostomatinae</taxon>
        <taxon>Ancylostoma</taxon>
    </lineage>
</organism>
<keyword evidence="2" id="KW-1185">Reference proteome</keyword>
<dbReference type="Proteomes" id="UP000024635">
    <property type="component" value="Unassembled WGS sequence"/>
</dbReference>
<gene>
    <name evidence="1" type="primary">Acey_s0004.g2242</name>
    <name evidence="1" type="ORF">Y032_0004g2242</name>
</gene>
<reference evidence="2" key="1">
    <citation type="journal article" date="2015" name="Nat. Genet.">
        <title>The genome and transcriptome of the zoonotic hookworm Ancylostoma ceylanicum identify infection-specific gene families.</title>
        <authorList>
            <person name="Schwarz E.M."/>
            <person name="Hu Y."/>
            <person name="Antoshechkin I."/>
            <person name="Miller M.M."/>
            <person name="Sternberg P.W."/>
            <person name="Aroian R.V."/>
        </authorList>
    </citation>
    <scope>NUCLEOTIDE SEQUENCE</scope>
    <source>
        <strain evidence="2">HY135</strain>
    </source>
</reference>
<protein>
    <submittedName>
        <fullName evidence="1">Uncharacterized protein</fullName>
    </submittedName>
</protein>
<dbReference type="EMBL" id="JARK01001340">
    <property type="protein sequence ID" value="EYC31603.1"/>
    <property type="molecule type" value="Genomic_DNA"/>
</dbReference>
<evidence type="ECO:0000313" key="1">
    <source>
        <dbReference type="EMBL" id="EYC31603.1"/>
    </source>
</evidence>
<comment type="caution">
    <text evidence="1">The sequence shown here is derived from an EMBL/GenBank/DDBJ whole genome shotgun (WGS) entry which is preliminary data.</text>
</comment>
<name>A0A016VXZ1_9BILA</name>
<accession>A0A016VXZ1</accession>
<sequence>MPSSSVWQNDTDDSDNQHGDATLWNTILLTRDGTDDKEEPHPLVLCDRMRRVGSERKDCQGLGSPRASIFVNSLLSYDPLNHHYHIVRELLTQPDIIVVIIALSAFENPTDVARLRVEVEKWIGSTN</sequence>
<evidence type="ECO:0000313" key="2">
    <source>
        <dbReference type="Proteomes" id="UP000024635"/>
    </source>
</evidence>
<proteinExistence type="predicted"/>
<dbReference type="AlphaFoldDB" id="A0A016VXZ1"/>